<dbReference type="InterPro" id="IPR042869">
    <property type="entry name" value="ARHGAP11A/B"/>
</dbReference>
<dbReference type="GeneTree" id="ENSGT00940000155312"/>
<name>A0A3B5AI12_9TELE</name>
<dbReference type="SUPFAM" id="SSF48350">
    <property type="entry name" value="GTPase activation domain, GAP"/>
    <property type="match status" value="1"/>
</dbReference>
<dbReference type="GO" id="GO:0005096">
    <property type="term" value="F:GTPase activator activity"/>
    <property type="evidence" value="ECO:0007669"/>
    <property type="project" value="TreeGrafter"/>
</dbReference>
<sequence>MRYRRGVVGAGGGDKSPKAENSLVSVCGVVGPCPILAFQAAVRLREEIKALRGVFILNITGKFFLNKMSEIKCGFKNDLYLSFLVDACSFLLERAGNVGLFRKSGSLPRIKTLRAKLNCGEECLSTALPYDVATLIKQFCRELPEPLFPSEIHTALLKAQEVSDLQDRMAALQLLSCLLPARNSSCLHYLFDFLYSVSQRTTTLFGKSQQVCFSPAFSQTHTVIRSVRTMPWIQGRSKLRPPVSEQSQSSTSADRPTLRRSHGMETFLNVHLFRASMQLSGKCSMKTKKKYQVVMNENITIVNLVLDQSFRPAAALLNDSKPANKDSCKTPQGRLKR</sequence>
<dbReference type="Ensembl" id="ENSSPAT00000021411.1">
    <property type="protein sequence ID" value="ENSSPAP00000021093.1"/>
    <property type="gene ID" value="ENSSPAG00000015894.1"/>
</dbReference>
<dbReference type="InterPro" id="IPR008936">
    <property type="entry name" value="Rho_GTPase_activation_prot"/>
</dbReference>
<dbReference type="STRING" id="144197.ENSSPAP00000021093"/>
<dbReference type="Pfam" id="PF00620">
    <property type="entry name" value="RhoGAP"/>
    <property type="match status" value="1"/>
</dbReference>
<reference evidence="3" key="1">
    <citation type="submission" date="2023-09" db="UniProtKB">
        <authorList>
            <consortium name="Ensembl"/>
        </authorList>
    </citation>
    <scope>IDENTIFICATION</scope>
</reference>
<dbReference type="AlphaFoldDB" id="A0A3B5AI12"/>
<dbReference type="PROSITE" id="PS50238">
    <property type="entry name" value="RHOGAP"/>
    <property type="match status" value="1"/>
</dbReference>
<dbReference type="GO" id="GO:0007165">
    <property type="term" value="P:signal transduction"/>
    <property type="evidence" value="ECO:0007669"/>
    <property type="project" value="InterPro"/>
</dbReference>
<proteinExistence type="predicted"/>
<dbReference type="PANTHER" id="PTHR15670:SF4">
    <property type="entry name" value="RHO GTPASE-ACTIVATING PROTEIN 11A"/>
    <property type="match status" value="1"/>
</dbReference>
<dbReference type="SMART" id="SM00324">
    <property type="entry name" value="RhoGAP"/>
    <property type="match status" value="1"/>
</dbReference>
<evidence type="ECO:0000259" key="2">
    <source>
        <dbReference type="PROSITE" id="PS50238"/>
    </source>
</evidence>
<accession>A0A3B5AI12</accession>
<protein>
    <recommendedName>
        <fullName evidence="2">Rho-GAP domain-containing protein</fullName>
    </recommendedName>
</protein>
<feature type="region of interest" description="Disordered" evidence="1">
    <location>
        <begin position="235"/>
        <end position="260"/>
    </location>
</feature>
<evidence type="ECO:0000256" key="1">
    <source>
        <dbReference type="SAM" id="MobiDB-lite"/>
    </source>
</evidence>
<feature type="domain" description="Rho-GAP" evidence="2">
    <location>
        <begin position="63"/>
        <end position="251"/>
    </location>
</feature>
<dbReference type="InterPro" id="IPR000198">
    <property type="entry name" value="RhoGAP_dom"/>
</dbReference>
<organism evidence="3">
    <name type="scientific">Stegastes partitus</name>
    <name type="common">bicolor damselfish</name>
    <dbReference type="NCBI Taxonomy" id="144197"/>
    <lineage>
        <taxon>Eukaryota</taxon>
        <taxon>Metazoa</taxon>
        <taxon>Chordata</taxon>
        <taxon>Craniata</taxon>
        <taxon>Vertebrata</taxon>
        <taxon>Euteleostomi</taxon>
        <taxon>Actinopterygii</taxon>
        <taxon>Neopterygii</taxon>
        <taxon>Teleostei</taxon>
        <taxon>Neoteleostei</taxon>
        <taxon>Acanthomorphata</taxon>
        <taxon>Ovalentaria</taxon>
        <taxon>Pomacentridae</taxon>
        <taxon>Stegastes</taxon>
    </lineage>
</organism>
<dbReference type="Gene3D" id="1.10.555.10">
    <property type="entry name" value="Rho GTPase activation protein"/>
    <property type="match status" value="1"/>
</dbReference>
<dbReference type="PANTHER" id="PTHR15670">
    <property type="entry name" value="RHO GTPASE ACTIVATING PROTEIN 11A"/>
    <property type="match status" value="1"/>
</dbReference>
<feature type="compositionally biased region" description="Polar residues" evidence="1">
    <location>
        <begin position="244"/>
        <end position="254"/>
    </location>
</feature>
<evidence type="ECO:0000313" key="3">
    <source>
        <dbReference type="Ensembl" id="ENSSPAP00000021093.1"/>
    </source>
</evidence>